<reference evidence="2 3" key="1">
    <citation type="journal article" date="2019" name="Int. J. Syst. Evol. Microbiol.">
        <title>The Global Catalogue of Microorganisms (GCM) 10K type strain sequencing project: providing services to taxonomists for standard genome sequencing and annotation.</title>
        <authorList>
            <consortium name="The Broad Institute Genomics Platform"/>
            <consortium name="The Broad Institute Genome Sequencing Center for Infectious Disease"/>
            <person name="Wu L."/>
            <person name="Ma J."/>
        </authorList>
    </citation>
    <scope>NUCLEOTIDE SEQUENCE [LARGE SCALE GENOMIC DNA]</scope>
    <source>
        <strain evidence="2 3">JCM 7356</strain>
    </source>
</reference>
<dbReference type="RefSeq" id="WP_344637050.1">
    <property type="nucleotide sequence ID" value="NZ_BAAATR010000012.1"/>
</dbReference>
<accession>A0ABN3E318</accession>
<comment type="caution">
    <text evidence="2">The sequence shown here is derived from an EMBL/GenBank/DDBJ whole genome shotgun (WGS) entry which is preliminary data.</text>
</comment>
<organism evidence="2 3">
    <name type="scientific">Kitasatospora cystarginea</name>
    <dbReference type="NCBI Taxonomy" id="58350"/>
    <lineage>
        <taxon>Bacteria</taxon>
        <taxon>Bacillati</taxon>
        <taxon>Actinomycetota</taxon>
        <taxon>Actinomycetes</taxon>
        <taxon>Kitasatosporales</taxon>
        <taxon>Streptomycetaceae</taxon>
        <taxon>Kitasatospora</taxon>
    </lineage>
</organism>
<keyword evidence="1" id="KW-1133">Transmembrane helix</keyword>
<evidence type="ECO:0000313" key="3">
    <source>
        <dbReference type="Proteomes" id="UP001500305"/>
    </source>
</evidence>
<protein>
    <recommendedName>
        <fullName evidence="4">Serine/threonine protein kinase</fullName>
    </recommendedName>
</protein>
<dbReference type="Proteomes" id="UP001500305">
    <property type="component" value="Unassembled WGS sequence"/>
</dbReference>
<gene>
    <name evidence="2" type="ORF">GCM10010430_32060</name>
</gene>
<keyword evidence="1" id="KW-0472">Membrane</keyword>
<feature type="transmembrane region" description="Helical" evidence="1">
    <location>
        <begin position="6"/>
        <end position="25"/>
    </location>
</feature>
<name>A0ABN3E318_9ACTN</name>
<sequence>MGFAGKAFVGVIAAGGVAVGAVMLVPKTGELRESMHRQEAAYPTGSAAKADRKSMPAWLPDGATRVSYLMSTTGGDRLLKASLPDGKLPAGCSEGTPQGAVHLKASWFPGDIPARATARCGLYNVALVGHELYGWQDDEVVIAARKAGQTAD</sequence>
<keyword evidence="1" id="KW-0812">Transmembrane</keyword>
<evidence type="ECO:0008006" key="4">
    <source>
        <dbReference type="Google" id="ProtNLM"/>
    </source>
</evidence>
<proteinExistence type="predicted"/>
<keyword evidence="3" id="KW-1185">Reference proteome</keyword>
<evidence type="ECO:0000313" key="2">
    <source>
        <dbReference type="EMBL" id="GAA2247385.1"/>
    </source>
</evidence>
<evidence type="ECO:0000256" key="1">
    <source>
        <dbReference type="SAM" id="Phobius"/>
    </source>
</evidence>
<dbReference type="EMBL" id="BAAATR010000012">
    <property type="protein sequence ID" value="GAA2247385.1"/>
    <property type="molecule type" value="Genomic_DNA"/>
</dbReference>